<dbReference type="PANTHER" id="PTHR34365">
    <property type="entry name" value="ENOLASE (DUF1399)"/>
    <property type="match status" value="1"/>
</dbReference>
<organism evidence="1 2">
    <name type="scientific">Postia placenta MAD-698-R-SB12</name>
    <dbReference type="NCBI Taxonomy" id="670580"/>
    <lineage>
        <taxon>Eukaryota</taxon>
        <taxon>Fungi</taxon>
        <taxon>Dikarya</taxon>
        <taxon>Basidiomycota</taxon>
        <taxon>Agaricomycotina</taxon>
        <taxon>Agaricomycetes</taxon>
        <taxon>Polyporales</taxon>
        <taxon>Adustoporiaceae</taxon>
        <taxon>Rhodonia</taxon>
    </lineage>
</organism>
<reference evidence="1 2" key="1">
    <citation type="submission" date="2017-04" db="EMBL/GenBank/DDBJ databases">
        <title>Genome Sequence of the Model Brown-Rot Fungus Postia placenta SB12.</title>
        <authorList>
            <consortium name="DOE Joint Genome Institute"/>
            <person name="Gaskell J."/>
            <person name="Kersten P."/>
            <person name="Larrondo L.F."/>
            <person name="Canessa P."/>
            <person name="Martinez D."/>
            <person name="Hibbett D."/>
            <person name="Schmoll M."/>
            <person name="Kubicek C.P."/>
            <person name="Martinez A.T."/>
            <person name="Yadav J."/>
            <person name="Master E."/>
            <person name="Magnuson J.K."/>
            <person name="James T."/>
            <person name="Yaver D."/>
            <person name="Berka R."/>
            <person name="Labutti K."/>
            <person name="Lipzen A."/>
            <person name="Aerts A."/>
            <person name="Barry K."/>
            <person name="Henrissat B."/>
            <person name="Blanchette R."/>
            <person name="Grigoriev I."/>
            <person name="Cullen D."/>
        </authorList>
    </citation>
    <scope>NUCLEOTIDE SEQUENCE [LARGE SCALE GENOMIC DNA]</scope>
    <source>
        <strain evidence="1 2">MAD-698-R-SB12</strain>
    </source>
</reference>
<name>A0A1X6MHV7_9APHY</name>
<dbReference type="STRING" id="670580.A0A1X6MHV7"/>
<sequence length="420" mass="47185">MAISNDMSLLYKASADSPPSSIPAHEATGLRCTTESLSGPAFYQIGSTMRTRPLVSVQYLKAHLCLLGAFKSLRTSVENAGDDQLLILALGLDKSQRWSWFVGLAVDRFHRWVESVEYGPLRSWVDTELPPLDVLMIWHAYMLNPRWYAEDCERLSLLNNLRRLGDRLIPAVIEIGDPSTYQPGADRVRVWLAKIGTPWDALEAARHMSHRQISCPRCSVSVNTPYLTSEGTGYAQHNFGVNCSECGLFITKEGLGLAKFAGDLVSDYEVPHSGYGAYLAGTLHTESKITDEDHARRIKDAIIRTREFESGVKQVEREQWKREILERFKYSTQDVPSAACQQMLDVGGMRTVKRIMAAYTDDRPFSVELVGAVIRQCSFIDKMHNFGWTAPSFLNNQQDEVVLVNAVARYHAFLDLMAIS</sequence>
<evidence type="ECO:0000313" key="1">
    <source>
        <dbReference type="EMBL" id="OSX55994.1"/>
    </source>
</evidence>
<dbReference type="OrthoDB" id="2684236at2759"/>
<protein>
    <submittedName>
        <fullName evidence="1">Uncharacterized protein</fullName>
    </submittedName>
</protein>
<accession>A0A1X6MHV7</accession>
<feature type="non-terminal residue" evidence="1">
    <location>
        <position position="420"/>
    </location>
</feature>
<dbReference type="AlphaFoldDB" id="A0A1X6MHV7"/>
<evidence type="ECO:0000313" key="2">
    <source>
        <dbReference type="Proteomes" id="UP000194127"/>
    </source>
</evidence>
<dbReference type="InterPro" id="IPR009836">
    <property type="entry name" value="GRDP-like"/>
</dbReference>
<dbReference type="GeneID" id="36327890"/>
<dbReference type="Proteomes" id="UP000194127">
    <property type="component" value="Unassembled WGS sequence"/>
</dbReference>
<gene>
    <name evidence="1" type="ORF">POSPLADRAFT_1076698</name>
</gene>
<dbReference type="RefSeq" id="XP_024332788.1">
    <property type="nucleotide sequence ID" value="XM_024482941.1"/>
</dbReference>
<keyword evidence="2" id="KW-1185">Reference proteome</keyword>
<dbReference type="EMBL" id="KZ110682">
    <property type="protein sequence ID" value="OSX55994.1"/>
    <property type="molecule type" value="Genomic_DNA"/>
</dbReference>
<proteinExistence type="predicted"/>
<dbReference type="PANTHER" id="PTHR34365:SF7">
    <property type="entry name" value="GLYCINE-RICH DOMAIN-CONTAINING PROTEIN 1"/>
    <property type="match status" value="1"/>
</dbReference>